<sequence>MGAKTLDATTLRGSRFVRLGLSWAMIVFLSPDRVYLCRLQLESFHNGHRGKSTVQRLTVKNREQLPKRKHPQCAVCDLLFKVWYEWPINQYEPRSIRSCDEGCVALLRVYWTVIAKLRRQSAF</sequence>
<evidence type="ECO:0000313" key="1">
    <source>
        <dbReference type="EMBL" id="KAH7086897.1"/>
    </source>
</evidence>
<dbReference type="Proteomes" id="UP000813461">
    <property type="component" value="Unassembled WGS sequence"/>
</dbReference>
<proteinExistence type="predicted"/>
<comment type="caution">
    <text evidence="1">The sequence shown here is derived from an EMBL/GenBank/DDBJ whole genome shotgun (WGS) entry which is preliminary data.</text>
</comment>
<reference evidence="1" key="1">
    <citation type="journal article" date="2021" name="Nat. Commun.">
        <title>Genetic determinants of endophytism in the Arabidopsis root mycobiome.</title>
        <authorList>
            <person name="Mesny F."/>
            <person name="Miyauchi S."/>
            <person name="Thiergart T."/>
            <person name="Pickel B."/>
            <person name="Atanasova L."/>
            <person name="Karlsson M."/>
            <person name="Huettel B."/>
            <person name="Barry K.W."/>
            <person name="Haridas S."/>
            <person name="Chen C."/>
            <person name="Bauer D."/>
            <person name="Andreopoulos W."/>
            <person name="Pangilinan J."/>
            <person name="LaButti K."/>
            <person name="Riley R."/>
            <person name="Lipzen A."/>
            <person name="Clum A."/>
            <person name="Drula E."/>
            <person name="Henrissat B."/>
            <person name="Kohler A."/>
            <person name="Grigoriev I.V."/>
            <person name="Martin F.M."/>
            <person name="Hacquard S."/>
        </authorList>
    </citation>
    <scope>NUCLEOTIDE SEQUENCE</scope>
    <source>
        <strain evidence="1">MPI-SDFR-AT-0120</strain>
    </source>
</reference>
<evidence type="ECO:0000313" key="2">
    <source>
        <dbReference type="Proteomes" id="UP000813461"/>
    </source>
</evidence>
<keyword evidence="2" id="KW-1185">Reference proteome</keyword>
<gene>
    <name evidence="1" type="ORF">FB567DRAFT_526526</name>
</gene>
<accession>A0A8K0R3L8</accession>
<dbReference type="AlphaFoldDB" id="A0A8K0R3L8"/>
<protein>
    <submittedName>
        <fullName evidence="1">Uncharacterized protein</fullName>
    </submittedName>
</protein>
<organism evidence="1 2">
    <name type="scientific">Paraphoma chrysanthemicola</name>
    <dbReference type="NCBI Taxonomy" id="798071"/>
    <lineage>
        <taxon>Eukaryota</taxon>
        <taxon>Fungi</taxon>
        <taxon>Dikarya</taxon>
        <taxon>Ascomycota</taxon>
        <taxon>Pezizomycotina</taxon>
        <taxon>Dothideomycetes</taxon>
        <taxon>Pleosporomycetidae</taxon>
        <taxon>Pleosporales</taxon>
        <taxon>Pleosporineae</taxon>
        <taxon>Phaeosphaeriaceae</taxon>
        <taxon>Paraphoma</taxon>
    </lineage>
</organism>
<name>A0A8K0R3L8_9PLEO</name>
<dbReference type="EMBL" id="JAGMVJ010000010">
    <property type="protein sequence ID" value="KAH7086897.1"/>
    <property type="molecule type" value="Genomic_DNA"/>
</dbReference>